<gene>
    <name evidence="2" type="ORF">B0H17DRAFT_1128544</name>
</gene>
<feature type="region of interest" description="Disordered" evidence="1">
    <location>
        <begin position="44"/>
        <end position="67"/>
    </location>
</feature>
<evidence type="ECO:0000256" key="1">
    <source>
        <dbReference type="SAM" id="MobiDB-lite"/>
    </source>
</evidence>
<reference evidence="2" key="1">
    <citation type="submission" date="2023-03" db="EMBL/GenBank/DDBJ databases">
        <title>Massive genome expansion in bonnet fungi (Mycena s.s.) driven by repeated elements and novel gene families across ecological guilds.</title>
        <authorList>
            <consortium name="Lawrence Berkeley National Laboratory"/>
            <person name="Harder C.B."/>
            <person name="Miyauchi S."/>
            <person name="Viragh M."/>
            <person name="Kuo A."/>
            <person name="Thoen E."/>
            <person name="Andreopoulos B."/>
            <person name="Lu D."/>
            <person name="Skrede I."/>
            <person name="Drula E."/>
            <person name="Henrissat B."/>
            <person name="Morin E."/>
            <person name="Kohler A."/>
            <person name="Barry K."/>
            <person name="LaButti K."/>
            <person name="Morin E."/>
            <person name="Salamov A."/>
            <person name="Lipzen A."/>
            <person name="Mereny Z."/>
            <person name="Hegedus B."/>
            <person name="Baldrian P."/>
            <person name="Stursova M."/>
            <person name="Weitz H."/>
            <person name="Taylor A."/>
            <person name="Grigoriev I.V."/>
            <person name="Nagy L.G."/>
            <person name="Martin F."/>
            <person name="Kauserud H."/>
        </authorList>
    </citation>
    <scope>NUCLEOTIDE SEQUENCE</scope>
    <source>
        <strain evidence="2">CBHHK067</strain>
    </source>
</reference>
<keyword evidence="3" id="KW-1185">Reference proteome</keyword>
<feature type="compositionally biased region" description="Basic and acidic residues" evidence="1">
    <location>
        <begin position="49"/>
        <end position="66"/>
    </location>
</feature>
<evidence type="ECO:0000313" key="3">
    <source>
        <dbReference type="Proteomes" id="UP001221757"/>
    </source>
</evidence>
<protein>
    <submittedName>
        <fullName evidence="2">Uncharacterized protein</fullName>
    </submittedName>
</protein>
<name>A0AAD7GLI9_MYCRO</name>
<comment type="caution">
    <text evidence="2">The sequence shown here is derived from an EMBL/GenBank/DDBJ whole genome shotgun (WGS) entry which is preliminary data.</text>
</comment>
<feature type="region of interest" description="Disordered" evidence="1">
    <location>
        <begin position="146"/>
        <end position="172"/>
    </location>
</feature>
<evidence type="ECO:0000313" key="2">
    <source>
        <dbReference type="EMBL" id="KAJ7700675.1"/>
    </source>
</evidence>
<dbReference type="EMBL" id="JARKIE010000019">
    <property type="protein sequence ID" value="KAJ7700675.1"/>
    <property type="molecule type" value="Genomic_DNA"/>
</dbReference>
<proteinExistence type="predicted"/>
<accession>A0AAD7GLI9</accession>
<dbReference type="Proteomes" id="UP001221757">
    <property type="component" value="Unassembled WGS sequence"/>
</dbReference>
<sequence length="172" mass="19514">MSYKAWKGNILRDLSHFHDTIKWNAKLDAAIKYPEYGPWIPTIKNSTKSPDKRKAVNDGRVDESKKAKTLGKCKARKADDTPPINQHILATSPISLIWDSTNHSCAYDAFFTSMAHIWRDDPAGWTQHLIRSSILLGVWGLLMTEQPDPPEQQRRGAPLVTLPKPRSLPFRS</sequence>
<dbReference type="AlphaFoldDB" id="A0AAD7GLI9"/>
<organism evidence="2 3">
    <name type="scientific">Mycena rosella</name>
    <name type="common">Pink bonnet</name>
    <name type="synonym">Agaricus rosellus</name>
    <dbReference type="NCBI Taxonomy" id="1033263"/>
    <lineage>
        <taxon>Eukaryota</taxon>
        <taxon>Fungi</taxon>
        <taxon>Dikarya</taxon>
        <taxon>Basidiomycota</taxon>
        <taxon>Agaricomycotina</taxon>
        <taxon>Agaricomycetes</taxon>
        <taxon>Agaricomycetidae</taxon>
        <taxon>Agaricales</taxon>
        <taxon>Marasmiineae</taxon>
        <taxon>Mycenaceae</taxon>
        <taxon>Mycena</taxon>
    </lineage>
</organism>